<evidence type="ECO:0000313" key="2">
    <source>
        <dbReference type="Proteomes" id="UP000510821"/>
    </source>
</evidence>
<organism evidence="1 2">
    <name type="scientific">Fermentimicrarchaeum limneticum</name>
    <dbReference type="NCBI Taxonomy" id="2795018"/>
    <lineage>
        <taxon>Archaea</taxon>
        <taxon>Candidatus Micrarchaeota</taxon>
        <taxon>Candidatus Fermentimicrarchaeales</taxon>
        <taxon>Candidatus Fermentimicrarchaeaceae</taxon>
        <taxon>Candidatus Fermentimicrarchaeum</taxon>
    </lineage>
</organism>
<proteinExistence type="predicted"/>
<dbReference type="NCBIfam" id="NF038315">
    <property type="entry name" value="HxsD_rel"/>
    <property type="match status" value="1"/>
</dbReference>
<dbReference type="InterPro" id="IPR049918">
    <property type="entry name" value="HxsD-rel"/>
</dbReference>
<evidence type="ECO:0000313" key="1">
    <source>
        <dbReference type="EMBL" id="QLJ53370.1"/>
    </source>
</evidence>
<gene>
    <name evidence="1" type="ORF">Sv326_1195</name>
</gene>
<dbReference type="Proteomes" id="UP000510821">
    <property type="component" value="Chromosome"/>
</dbReference>
<protein>
    <submittedName>
        <fullName evidence="1">Uncharacterized protein</fullName>
    </submittedName>
</protein>
<reference evidence="2" key="1">
    <citation type="submission" date="2020-07" db="EMBL/GenBank/DDBJ databases">
        <title>Metabolic diversity and evolutionary history of the archaeal phylum ###Micrarchaeota### uncovered from a freshwater lake metagenome.</title>
        <authorList>
            <person name="Kadnikov V.V."/>
            <person name="Savvichev A.S."/>
            <person name="Mardanov A.V."/>
            <person name="Beletsky A.V."/>
            <person name="Chupakov A.V."/>
            <person name="Kokryatskaya N.M."/>
            <person name="Pimenov N.V."/>
            <person name="Ravin N.V."/>
        </authorList>
    </citation>
    <scope>NUCLEOTIDE SEQUENCE [LARGE SCALE GENOMIC DNA]</scope>
</reference>
<dbReference type="KEGG" id="flt:Sv326_1195"/>
<name>A0A7D5XKC2_FERL1</name>
<sequence length="84" mass="9776">MERLIFDRKRHAVILNLNTRVYKMDKILKIAQTFSQACNVDVSGDVDCTVQVTLKPKSRNMRAEEIGYEFFNHVLAEMKISEDI</sequence>
<dbReference type="EMBL" id="CP058998">
    <property type="protein sequence ID" value="QLJ53370.1"/>
    <property type="molecule type" value="Genomic_DNA"/>
</dbReference>
<accession>A0A7D5XKC2</accession>
<dbReference type="AlphaFoldDB" id="A0A7D5XKC2"/>